<evidence type="ECO:0000313" key="3">
    <source>
        <dbReference type="Proteomes" id="UP001597475"/>
    </source>
</evidence>
<dbReference type="InterPro" id="IPR000644">
    <property type="entry name" value="CBS_dom"/>
</dbReference>
<evidence type="ECO:0000259" key="1">
    <source>
        <dbReference type="Pfam" id="PF00571"/>
    </source>
</evidence>
<keyword evidence="3" id="KW-1185">Reference proteome</keyword>
<dbReference type="Proteomes" id="UP001597475">
    <property type="component" value="Unassembled WGS sequence"/>
</dbReference>
<proteinExistence type="predicted"/>
<feature type="domain" description="CBS" evidence="1">
    <location>
        <begin position="117"/>
        <end position="155"/>
    </location>
</feature>
<reference evidence="3" key="1">
    <citation type="journal article" date="2019" name="Int. J. Syst. Evol. Microbiol.">
        <title>The Global Catalogue of Microorganisms (GCM) 10K type strain sequencing project: providing services to taxonomists for standard genome sequencing and annotation.</title>
        <authorList>
            <consortium name="The Broad Institute Genomics Platform"/>
            <consortium name="The Broad Institute Genome Sequencing Center for Infectious Disease"/>
            <person name="Wu L."/>
            <person name="Ma J."/>
        </authorList>
    </citation>
    <scope>NUCLEOTIDE SEQUENCE [LARGE SCALE GENOMIC DNA]</scope>
    <source>
        <strain evidence="3">KCTC 33842</strain>
    </source>
</reference>
<sequence>MQPVSADEAAYFLKLFRGARYAALEDAENFREICFVLEEFGCHLNGNNAKSLRRYGSLLRSFANQKRRQEFSVMFDMVVDARNEASHRGVFARNLAGKSVRLSIILEESLLSMTVQVRHIMSESVIFAEDFYTLAKVRELMLENSFSYIPVVLSDKYYFISDSLVARKWQDFVGDDKAKYNTRISQLFSVEELLKAEEILSRAPKSEAYLKVGHLPLLVFNGRHENRKVVGILSPFDLL</sequence>
<evidence type="ECO:0000313" key="2">
    <source>
        <dbReference type="EMBL" id="MFD2609101.1"/>
    </source>
</evidence>
<name>A0ABW5P196_9DEIO</name>
<dbReference type="EMBL" id="JBHUMK010000025">
    <property type="protein sequence ID" value="MFD2609101.1"/>
    <property type="molecule type" value="Genomic_DNA"/>
</dbReference>
<dbReference type="Gene3D" id="3.10.580.10">
    <property type="entry name" value="CBS-domain"/>
    <property type="match status" value="1"/>
</dbReference>
<dbReference type="SUPFAM" id="SSF54631">
    <property type="entry name" value="CBS-domain pair"/>
    <property type="match status" value="1"/>
</dbReference>
<protein>
    <submittedName>
        <fullName evidence="2">CBS domain-containing protein</fullName>
    </submittedName>
</protein>
<comment type="caution">
    <text evidence="2">The sequence shown here is derived from an EMBL/GenBank/DDBJ whole genome shotgun (WGS) entry which is preliminary data.</text>
</comment>
<organism evidence="2 3">
    <name type="scientific">Deinococcus taklimakanensis</name>
    <dbReference type="NCBI Taxonomy" id="536443"/>
    <lineage>
        <taxon>Bacteria</taxon>
        <taxon>Thermotogati</taxon>
        <taxon>Deinococcota</taxon>
        <taxon>Deinococci</taxon>
        <taxon>Deinococcales</taxon>
        <taxon>Deinococcaceae</taxon>
        <taxon>Deinococcus</taxon>
    </lineage>
</organism>
<gene>
    <name evidence="2" type="ORF">ACFSR9_06555</name>
</gene>
<dbReference type="Pfam" id="PF00571">
    <property type="entry name" value="CBS"/>
    <property type="match status" value="1"/>
</dbReference>
<dbReference type="InterPro" id="IPR046342">
    <property type="entry name" value="CBS_dom_sf"/>
</dbReference>
<accession>A0ABW5P196</accession>